<keyword evidence="4" id="KW-0812">Transmembrane</keyword>
<dbReference type="Pfam" id="PF13490">
    <property type="entry name" value="zf-HC2"/>
    <property type="match status" value="1"/>
</dbReference>
<accession>A0ABN2VQG7</accession>
<dbReference type="InterPro" id="IPR027383">
    <property type="entry name" value="Znf_put"/>
</dbReference>
<keyword evidence="6" id="KW-0805">Transcription regulation</keyword>
<keyword evidence="8" id="KW-0804">Transcription</keyword>
<dbReference type="Gene3D" id="1.10.10.1320">
    <property type="entry name" value="Anti-sigma factor, zinc-finger domain"/>
    <property type="match status" value="1"/>
</dbReference>
<feature type="domain" description="Putative zinc-finger" evidence="12">
    <location>
        <begin position="4"/>
        <end position="35"/>
    </location>
</feature>
<dbReference type="InterPro" id="IPR051474">
    <property type="entry name" value="Anti-sigma-K/W_factor"/>
</dbReference>
<dbReference type="PANTHER" id="PTHR37461">
    <property type="entry name" value="ANTI-SIGMA-K FACTOR RSKA"/>
    <property type="match status" value="1"/>
</dbReference>
<evidence type="ECO:0000313" key="14">
    <source>
        <dbReference type="Proteomes" id="UP001501480"/>
    </source>
</evidence>
<keyword evidence="3" id="KW-1003">Cell membrane</keyword>
<evidence type="ECO:0000313" key="13">
    <source>
        <dbReference type="EMBL" id="GAA2069374.1"/>
    </source>
</evidence>
<evidence type="ECO:0000256" key="7">
    <source>
        <dbReference type="ARBA" id="ARBA00023136"/>
    </source>
</evidence>
<comment type="subcellular location">
    <subcellularLocation>
        <location evidence="2">Cell membrane</location>
    </subcellularLocation>
    <subcellularLocation>
        <location evidence="1">Membrane</location>
        <topology evidence="1">Single-pass membrane protein</topology>
    </subcellularLocation>
</comment>
<evidence type="ECO:0000256" key="8">
    <source>
        <dbReference type="ARBA" id="ARBA00023163"/>
    </source>
</evidence>
<keyword evidence="14" id="KW-1185">Reference proteome</keyword>
<evidence type="ECO:0000256" key="3">
    <source>
        <dbReference type="ARBA" id="ARBA00022475"/>
    </source>
</evidence>
<feature type="domain" description="Anti-sigma K factor RskA C-terminal" evidence="11">
    <location>
        <begin position="96"/>
        <end position="229"/>
    </location>
</feature>
<evidence type="ECO:0000256" key="1">
    <source>
        <dbReference type="ARBA" id="ARBA00004167"/>
    </source>
</evidence>
<evidence type="ECO:0000256" key="9">
    <source>
        <dbReference type="ARBA" id="ARBA00029829"/>
    </source>
</evidence>
<gene>
    <name evidence="13" type="ORF">GCM10009821_02200</name>
</gene>
<dbReference type="RefSeq" id="WP_344323274.1">
    <property type="nucleotide sequence ID" value="NZ_BAAAPY010000001.1"/>
</dbReference>
<protein>
    <recommendedName>
        <fullName evidence="10">Regulator of SigK</fullName>
    </recommendedName>
    <alternativeName>
        <fullName evidence="9">Sigma-K anti-sigma factor RskA</fullName>
    </alternativeName>
</protein>
<dbReference type="PANTHER" id="PTHR37461:SF1">
    <property type="entry name" value="ANTI-SIGMA-K FACTOR RSKA"/>
    <property type="match status" value="1"/>
</dbReference>
<organism evidence="13 14">
    <name type="scientific">Aeromicrobium halocynthiae</name>
    <dbReference type="NCBI Taxonomy" id="560557"/>
    <lineage>
        <taxon>Bacteria</taxon>
        <taxon>Bacillati</taxon>
        <taxon>Actinomycetota</taxon>
        <taxon>Actinomycetes</taxon>
        <taxon>Propionibacteriales</taxon>
        <taxon>Nocardioidaceae</taxon>
        <taxon>Aeromicrobium</taxon>
    </lineage>
</organism>
<evidence type="ECO:0000256" key="2">
    <source>
        <dbReference type="ARBA" id="ARBA00004236"/>
    </source>
</evidence>
<name>A0ABN2VQG7_9ACTN</name>
<proteinExistence type="predicted"/>
<dbReference type="InterPro" id="IPR018764">
    <property type="entry name" value="RskA_C"/>
</dbReference>
<keyword evidence="7" id="KW-0472">Membrane</keyword>
<dbReference type="Pfam" id="PF10099">
    <property type="entry name" value="RskA_C"/>
    <property type="match status" value="1"/>
</dbReference>
<comment type="caution">
    <text evidence="13">The sequence shown here is derived from an EMBL/GenBank/DDBJ whole genome shotgun (WGS) entry which is preliminary data.</text>
</comment>
<dbReference type="InterPro" id="IPR041916">
    <property type="entry name" value="Anti_sigma_zinc_sf"/>
</dbReference>
<evidence type="ECO:0000256" key="10">
    <source>
        <dbReference type="ARBA" id="ARBA00030803"/>
    </source>
</evidence>
<sequence length="234" mass="24648">MNTDLHDLLVPYALDALDPHERSKFESHLDQCDVCSVELNGFSLTAVRMAEATEEEPPSALRVAVLERVATTAQERPVVTAIAQHGALRRSMPRIAVAASVLVATAGLGGFLLERDRAEDLQTQTEQISTILTAEDSALLAAPATTGGELRIMHSPSHGDAVVMGSDLEPLTDGKIYQVWAMYGDEPQSAGLLPSSSSMVLATGVGDADAFAVTIEPAGGSQAPTTEPIVDTRS</sequence>
<evidence type="ECO:0000256" key="5">
    <source>
        <dbReference type="ARBA" id="ARBA00022989"/>
    </source>
</evidence>
<evidence type="ECO:0000259" key="12">
    <source>
        <dbReference type="Pfam" id="PF13490"/>
    </source>
</evidence>
<dbReference type="Proteomes" id="UP001501480">
    <property type="component" value="Unassembled WGS sequence"/>
</dbReference>
<evidence type="ECO:0000256" key="4">
    <source>
        <dbReference type="ARBA" id="ARBA00022692"/>
    </source>
</evidence>
<evidence type="ECO:0000256" key="6">
    <source>
        <dbReference type="ARBA" id="ARBA00023015"/>
    </source>
</evidence>
<evidence type="ECO:0000259" key="11">
    <source>
        <dbReference type="Pfam" id="PF10099"/>
    </source>
</evidence>
<keyword evidence="5" id="KW-1133">Transmembrane helix</keyword>
<reference evidence="13 14" key="1">
    <citation type="journal article" date="2019" name="Int. J. Syst. Evol. Microbiol.">
        <title>The Global Catalogue of Microorganisms (GCM) 10K type strain sequencing project: providing services to taxonomists for standard genome sequencing and annotation.</title>
        <authorList>
            <consortium name="The Broad Institute Genomics Platform"/>
            <consortium name="The Broad Institute Genome Sequencing Center for Infectious Disease"/>
            <person name="Wu L."/>
            <person name="Ma J."/>
        </authorList>
    </citation>
    <scope>NUCLEOTIDE SEQUENCE [LARGE SCALE GENOMIC DNA]</scope>
    <source>
        <strain evidence="13 14">JCM 15749</strain>
    </source>
</reference>
<dbReference type="EMBL" id="BAAAPY010000001">
    <property type="protein sequence ID" value="GAA2069374.1"/>
    <property type="molecule type" value="Genomic_DNA"/>
</dbReference>